<dbReference type="PANTHER" id="PTHR43289:SF33">
    <property type="entry name" value="SERINE_THREONINE KINASE 31"/>
    <property type="match status" value="1"/>
</dbReference>
<evidence type="ECO:0000313" key="7">
    <source>
        <dbReference type="EMBL" id="MBD2316353.1"/>
    </source>
</evidence>
<protein>
    <submittedName>
        <fullName evidence="7">Protein kinase</fullName>
    </submittedName>
</protein>
<dbReference type="PROSITE" id="PS50011">
    <property type="entry name" value="PROTEIN_KINASE_DOM"/>
    <property type="match status" value="1"/>
</dbReference>
<dbReference type="InterPro" id="IPR017441">
    <property type="entry name" value="Protein_kinase_ATP_BS"/>
</dbReference>
<evidence type="ECO:0000259" key="6">
    <source>
        <dbReference type="PROSITE" id="PS50011"/>
    </source>
</evidence>
<dbReference type="Gene3D" id="1.10.510.10">
    <property type="entry name" value="Transferase(Phosphotransferase) domain 1"/>
    <property type="match status" value="1"/>
</dbReference>
<gene>
    <name evidence="7" type="ORF">H6G05_05765</name>
</gene>
<name>A0ABR8C6E2_9CYAN</name>
<sequence length="293" mass="33275">MIEFEFNREVYALPENILGENDCTYTISEQLGKGGNGIVFECENAATGEIFALKILINPKYPRSQRFQREIKVISCLSHPHIITYITHGNMSVIRKHSSSNLRNLNNQQKCIQPFVVMRKADSNLREFLTNNLSQIRFEDYYGQFVGLTRALEQLHSEARAIHRDIKPDNILISGDIWQISDFGLCAQLEGEEKHLTRADEAVGPRYWMSPEAVSKAMGLADEINCCSDLFQLASVFWFVVTHRPPIGILTIDDWSGPPSLGKLLLETLQHNSSRRPSSTAEFLKSLEDIKFA</sequence>
<dbReference type="Gene3D" id="3.30.200.20">
    <property type="entry name" value="Phosphorylase Kinase, domain 1"/>
    <property type="match status" value="1"/>
</dbReference>
<dbReference type="PANTHER" id="PTHR43289">
    <property type="entry name" value="MITOGEN-ACTIVATED PROTEIN KINASE KINASE KINASE 20-RELATED"/>
    <property type="match status" value="1"/>
</dbReference>
<dbReference type="EMBL" id="JACJQY010000006">
    <property type="protein sequence ID" value="MBD2316353.1"/>
    <property type="molecule type" value="Genomic_DNA"/>
</dbReference>
<keyword evidence="2 5" id="KW-0547">Nucleotide-binding</keyword>
<feature type="domain" description="Protein kinase" evidence="6">
    <location>
        <begin position="25"/>
        <end position="293"/>
    </location>
</feature>
<reference evidence="7 8" key="1">
    <citation type="journal article" date="2020" name="ISME J.">
        <title>Comparative genomics reveals insights into cyanobacterial evolution and habitat adaptation.</title>
        <authorList>
            <person name="Chen M.Y."/>
            <person name="Teng W.K."/>
            <person name="Zhao L."/>
            <person name="Hu C.X."/>
            <person name="Zhou Y.K."/>
            <person name="Han B.P."/>
            <person name="Song L.R."/>
            <person name="Shu W.S."/>
        </authorList>
    </citation>
    <scope>NUCLEOTIDE SEQUENCE [LARGE SCALE GENOMIC DNA]</scope>
    <source>
        <strain evidence="7 8">FACHB-1050</strain>
    </source>
</reference>
<keyword evidence="3 7" id="KW-0418">Kinase</keyword>
<keyword evidence="1" id="KW-0808">Transferase</keyword>
<evidence type="ECO:0000256" key="4">
    <source>
        <dbReference type="ARBA" id="ARBA00022840"/>
    </source>
</evidence>
<evidence type="ECO:0000256" key="5">
    <source>
        <dbReference type="PROSITE-ProRule" id="PRU10141"/>
    </source>
</evidence>
<dbReference type="RefSeq" id="WP_126390966.1">
    <property type="nucleotide sequence ID" value="NZ_CAWPQU010000056.1"/>
</dbReference>
<dbReference type="SUPFAM" id="SSF56112">
    <property type="entry name" value="Protein kinase-like (PK-like)"/>
    <property type="match status" value="1"/>
</dbReference>
<accession>A0ABR8C6E2</accession>
<dbReference type="InterPro" id="IPR011009">
    <property type="entry name" value="Kinase-like_dom_sf"/>
</dbReference>
<organism evidence="7 8">
    <name type="scientific">Phormidium tenue FACHB-1050</name>
    <dbReference type="NCBI Taxonomy" id="2692857"/>
    <lineage>
        <taxon>Bacteria</taxon>
        <taxon>Bacillati</taxon>
        <taxon>Cyanobacteriota</taxon>
        <taxon>Cyanophyceae</taxon>
        <taxon>Oscillatoriophycideae</taxon>
        <taxon>Oscillatoriales</taxon>
        <taxon>Oscillatoriaceae</taxon>
        <taxon>Phormidium</taxon>
    </lineage>
</organism>
<dbReference type="Proteomes" id="UP000618445">
    <property type="component" value="Unassembled WGS sequence"/>
</dbReference>
<evidence type="ECO:0000256" key="3">
    <source>
        <dbReference type="ARBA" id="ARBA00022777"/>
    </source>
</evidence>
<feature type="binding site" evidence="5">
    <location>
        <position position="54"/>
    </location>
    <ligand>
        <name>ATP</name>
        <dbReference type="ChEBI" id="CHEBI:30616"/>
    </ligand>
</feature>
<keyword evidence="4 5" id="KW-0067">ATP-binding</keyword>
<proteinExistence type="predicted"/>
<evidence type="ECO:0000256" key="2">
    <source>
        <dbReference type="ARBA" id="ARBA00022741"/>
    </source>
</evidence>
<keyword evidence="8" id="KW-1185">Reference proteome</keyword>
<dbReference type="PROSITE" id="PS00107">
    <property type="entry name" value="PROTEIN_KINASE_ATP"/>
    <property type="match status" value="1"/>
</dbReference>
<evidence type="ECO:0000256" key="1">
    <source>
        <dbReference type="ARBA" id="ARBA00022679"/>
    </source>
</evidence>
<evidence type="ECO:0000313" key="8">
    <source>
        <dbReference type="Proteomes" id="UP000618445"/>
    </source>
</evidence>
<dbReference type="Pfam" id="PF00069">
    <property type="entry name" value="Pkinase"/>
    <property type="match status" value="1"/>
</dbReference>
<dbReference type="InterPro" id="IPR000719">
    <property type="entry name" value="Prot_kinase_dom"/>
</dbReference>
<dbReference type="SMART" id="SM00220">
    <property type="entry name" value="S_TKc"/>
    <property type="match status" value="1"/>
</dbReference>
<dbReference type="GO" id="GO:0016301">
    <property type="term" value="F:kinase activity"/>
    <property type="evidence" value="ECO:0007669"/>
    <property type="project" value="UniProtKB-KW"/>
</dbReference>
<comment type="caution">
    <text evidence="7">The sequence shown here is derived from an EMBL/GenBank/DDBJ whole genome shotgun (WGS) entry which is preliminary data.</text>
</comment>